<dbReference type="STRING" id="48709.A0A1D2MUQ8"/>
<evidence type="ECO:0000256" key="3">
    <source>
        <dbReference type="ARBA" id="ARBA00022448"/>
    </source>
</evidence>
<keyword evidence="6 9" id="KW-1133">Transmembrane helix</keyword>
<feature type="transmembrane region" description="Helical" evidence="9">
    <location>
        <begin position="438"/>
        <end position="462"/>
    </location>
</feature>
<keyword evidence="12" id="KW-1185">Reference proteome</keyword>
<gene>
    <name evidence="11" type="ORF">Ocin01_09855</name>
</gene>
<evidence type="ECO:0000259" key="10">
    <source>
        <dbReference type="PROSITE" id="PS51012"/>
    </source>
</evidence>
<evidence type="ECO:0000256" key="7">
    <source>
        <dbReference type="ARBA" id="ARBA00023136"/>
    </source>
</evidence>
<feature type="transmembrane region" description="Helical" evidence="9">
    <location>
        <begin position="548"/>
        <end position="569"/>
    </location>
</feature>
<dbReference type="GO" id="GO:0140359">
    <property type="term" value="F:ABC-type transporter activity"/>
    <property type="evidence" value="ECO:0007669"/>
    <property type="project" value="InterPro"/>
</dbReference>
<dbReference type="GO" id="GO:0005524">
    <property type="term" value="F:ATP binding"/>
    <property type="evidence" value="ECO:0007669"/>
    <property type="project" value="InterPro"/>
</dbReference>
<dbReference type="GO" id="GO:0016887">
    <property type="term" value="F:ATP hydrolysis activity"/>
    <property type="evidence" value="ECO:0007669"/>
    <property type="project" value="InterPro"/>
</dbReference>
<evidence type="ECO:0000313" key="12">
    <source>
        <dbReference type="Proteomes" id="UP000094527"/>
    </source>
</evidence>
<feature type="compositionally biased region" description="Low complexity" evidence="8">
    <location>
        <begin position="139"/>
        <end position="148"/>
    </location>
</feature>
<dbReference type="OrthoDB" id="10255969at2759"/>
<dbReference type="InterPro" id="IPR027417">
    <property type="entry name" value="P-loop_NTPase"/>
</dbReference>
<dbReference type="GO" id="GO:0005886">
    <property type="term" value="C:plasma membrane"/>
    <property type="evidence" value="ECO:0007669"/>
    <property type="project" value="UniProtKB-SubCell"/>
</dbReference>
<evidence type="ECO:0000256" key="6">
    <source>
        <dbReference type="ARBA" id="ARBA00022989"/>
    </source>
</evidence>
<dbReference type="Proteomes" id="UP000094527">
    <property type="component" value="Unassembled WGS sequence"/>
</dbReference>
<evidence type="ECO:0000256" key="9">
    <source>
        <dbReference type="SAM" id="Phobius"/>
    </source>
</evidence>
<evidence type="ECO:0000256" key="2">
    <source>
        <dbReference type="ARBA" id="ARBA00007783"/>
    </source>
</evidence>
<protein>
    <submittedName>
        <fullName evidence="11">ABC transporter G family member 23</fullName>
    </submittedName>
</protein>
<keyword evidence="7 9" id="KW-0472">Membrane</keyword>
<reference evidence="11 12" key="1">
    <citation type="journal article" date="2016" name="Genome Biol. Evol.">
        <title>Gene Family Evolution Reflects Adaptation to Soil Environmental Stressors in the Genome of the Collembolan Orchesella cincta.</title>
        <authorList>
            <person name="Faddeeva-Vakhrusheva A."/>
            <person name="Derks M.F."/>
            <person name="Anvar S.Y."/>
            <person name="Agamennone V."/>
            <person name="Suring W."/>
            <person name="Smit S."/>
            <person name="van Straalen N.M."/>
            <person name="Roelofs D."/>
        </authorList>
    </citation>
    <scope>NUCLEOTIDE SEQUENCE [LARGE SCALE GENOMIC DNA]</scope>
    <source>
        <tissue evidence="11">Mixed pool</tissue>
    </source>
</reference>
<dbReference type="Pfam" id="PF00005">
    <property type="entry name" value="ABC_tran"/>
    <property type="match status" value="1"/>
</dbReference>
<comment type="similarity">
    <text evidence="2">Belongs to the ABC-2 integral membrane protein family.</text>
</comment>
<comment type="subcellular location">
    <subcellularLocation>
        <location evidence="1">Cell membrane</location>
        <topology evidence="1">Multi-pass membrane protein</topology>
    </subcellularLocation>
</comment>
<sequence length="635" mass="71327">MRDIALYEYLTIKEILQYFGRIFGMTTSEIDGQTEFLVNFLQLPNRNKQINTLSGGQARRSSLAASLIHDPQLLILDEPTIGLMRNGRLLAEKAPETLLKEHNAHLLEDIVLKLCRNDLSPSLDSHKNSNGNGNGNSNGNGNNNNNGKNGKRNDLVAEALSEISFYSRINKMLPLSRFYKQETSQDKPEVVGLKFQQTVPIGDAEPMRKRHSSIKRRQSFIDTLSDDMWFRVSRIRALTVRNYLNFFRNPVFVLGVVFLPSVQMILTSLIVGQDPQHMRFGVANHEFPDWEDRCSKDLSSNVCGAELSCRYLNQLKYQNGDFFDLVPVEKESDAVDEVRLGKMWGYISFPDNYSDYVGYRSAHGLYADNETLENSIVKLRLDMSHYLAGVFMINNLFRSFQEYLKGSITTCGGNPMEVELPFNYSAVYGSVDSRYMEYIIPGALILIIYLITLCSCAVSVIGDRKQGTLDRSRVAGIQTFDIMISYFITEGTTVLFQAALGASILILGFNLEVQGSTALFLLVCIITGLCGQASGLLIGILCPDEVEALFLGMFFYLPMMLLAGVIWPLEAMPVALRYFSYCLPLTLTCESLRSITSRGLGLLHPKVWPGVAVVSTWTVAFWIIALCIFRSLKKQ</sequence>
<keyword evidence="3" id="KW-0813">Transport</keyword>
<evidence type="ECO:0000256" key="8">
    <source>
        <dbReference type="SAM" id="MobiDB-lite"/>
    </source>
</evidence>
<feature type="transmembrane region" description="Helical" evidence="9">
    <location>
        <begin position="519"/>
        <end position="541"/>
    </location>
</feature>
<evidence type="ECO:0000256" key="1">
    <source>
        <dbReference type="ARBA" id="ARBA00004651"/>
    </source>
</evidence>
<dbReference type="InterPro" id="IPR003439">
    <property type="entry name" value="ABC_transporter-like_ATP-bd"/>
</dbReference>
<evidence type="ECO:0000256" key="5">
    <source>
        <dbReference type="ARBA" id="ARBA00022692"/>
    </source>
</evidence>
<keyword evidence="4" id="KW-1003">Cell membrane</keyword>
<dbReference type="SUPFAM" id="SSF52540">
    <property type="entry name" value="P-loop containing nucleoside triphosphate hydrolases"/>
    <property type="match status" value="1"/>
</dbReference>
<feature type="domain" description="ABC transmembrane type-2" evidence="10">
    <location>
        <begin position="404"/>
        <end position="632"/>
    </location>
</feature>
<dbReference type="Pfam" id="PF01061">
    <property type="entry name" value="ABC2_membrane"/>
    <property type="match status" value="1"/>
</dbReference>
<organism evidence="11 12">
    <name type="scientific">Orchesella cincta</name>
    <name type="common">Springtail</name>
    <name type="synonym">Podura cincta</name>
    <dbReference type="NCBI Taxonomy" id="48709"/>
    <lineage>
        <taxon>Eukaryota</taxon>
        <taxon>Metazoa</taxon>
        <taxon>Ecdysozoa</taxon>
        <taxon>Arthropoda</taxon>
        <taxon>Hexapoda</taxon>
        <taxon>Collembola</taxon>
        <taxon>Entomobryomorpha</taxon>
        <taxon>Entomobryoidea</taxon>
        <taxon>Orchesellidae</taxon>
        <taxon>Orchesellinae</taxon>
        <taxon>Orchesella</taxon>
    </lineage>
</organism>
<evidence type="ECO:0000313" key="11">
    <source>
        <dbReference type="EMBL" id="ODM96829.1"/>
    </source>
</evidence>
<dbReference type="InterPro" id="IPR051449">
    <property type="entry name" value="ABC-2_transporter_component"/>
</dbReference>
<dbReference type="AlphaFoldDB" id="A0A1D2MUQ8"/>
<dbReference type="PANTHER" id="PTHR30294">
    <property type="entry name" value="MEMBRANE COMPONENT OF ABC TRANSPORTER YHHJ-RELATED"/>
    <property type="match status" value="1"/>
</dbReference>
<comment type="caution">
    <text evidence="11">The sequence shown here is derived from an EMBL/GenBank/DDBJ whole genome shotgun (WGS) entry which is preliminary data.</text>
</comment>
<feature type="transmembrane region" description="Helical" evidence="9">
    <location>
        <begin position="483"/>
        <end position="507"/>
    </location>
</feature>
<dbReference type="PANTHER" id="PTHR30294:SF38">
    <property type="entry name" value="TRANSPORT PERMEASE PROTEIN"/>
    <property type="match status" value="1"/>
</dbReference>
<feature type="region of interest" description="Disordered" evidence="8">
    <location>
        <begin position="123"/>
        <end position="152"/>
    </location>
</feature>
<proteinExistence type="inferred from homology"/>
<dbReference type="PROSITE" id="PS51012">
    <property type="entry name" value="ABC_TM2"/>
    <property type="match status" value="1"/>
</dbReference>
<feature type="transmembrane region" description="Helical" evidence="9">
    <location>
        <begin position="607"/>
        <end position="629"/>
    </location>
</feature>
<dbReference type="InterPro" id="IPR047817">
    <property type="entry name" value="ABC2_TM_bact-type"/>
</dbReference>
<dbReference type="Gene3D" id="3.40.50.300">
    <property type="entry name" value="P-loop containing nucleotide triphosphate hydrolases"/>
    <property type="match status" value="1"/>
</dbReference>
<name>A0A1D2MUQ8_ORCCI</name>
<keyword evidence="5 9" id="KW-0812">Transmembrane</keyword>
<dbReference type="OMA" id="STINFHM"/>
<evidence type="ECO:0000256" key="4">
    <source>
        <dbReference type="ARBA" id="ARBA00022475"/>
    </source>
</evidence>
<dbReference type="EMBL" id="LJIJ01000500">
    <property type="protein sequence ID" value="ODM96829.1"/>
    <property type="molecule type" value="Genomic_DNA"/>
</dbReference>
<dbReference type="InterPro" id="IPR013525">
    <property type="entry name" value="ABC2_TM"/>
</dbReference>
<accession>A0A1D2MUQ8</accession>